<dbReference type="RefSeq" id="WP_340335537.1">
    <property type="nucleotide sequence ID" value="NZ_JBBKZS010000004.1"/>
</dbReference>
<protein>
    <submittedName>
        <fullName evidence="2">DoxX family protein</fullName>
    </submittedName>
</protein>
<feature type="transmembrane region" description="Helical" evidence="1">
    <location>
        <begin position="57"/>
        <end position="82"/>
    </location>
</feature>
<organism evidence="2 3">
    <name type="scientific">Variovorax robiniae</name>
    <dbReference type="NCBI Taxonomy" id="1836199"/>
    <lineage>
        <taxon>Bacteria</taxon>
        <taxon>Pseudomonadati</taxon>
        <taxon>Pseudomonadota</taxon>
        <taxon>Betaproteobacteria</taxon>
        <taxon>Burkholderiales</taxon>
        <taxon>Comamonadaceae</taxon>
        <taxon>Variovorax</taxon>
    </lineage>
</organism>
<reference evidence="2 3" key="1">
    <citation type="submission" date="2024-03" db="EMBL/GenBank/DDBJ databases">
        <title>Novel species of the genus Variovorax.</title>
        <authorList>
            <person name="Liu Q."/>
            <person name="Xin Y.-H."/>
        </authorList>
    </citation>
    <scope>NUCLEOTIDE SEQUENCE [LARGE SCALE GENOMIC DNA]</scope>
    <source>
        <strain evidence="2 3">KACC 18901</strain>
    </source>
</reference>
<accession>A0ABU8X6K5</accession>
<feature type="transmembrane region" description="Helical" evidence="1">
    <location>
        <begin position="88"/>
        <end position="108"/>
    </location>
</feature>
<comment type="caution">
    <text evidence="2">The sequence shown here is derived from an EMBL/GenBank/DDBJ whole genome shotgun (WGS) entry which is preliminary data.</text>
</comment>
<dbReference type="EMBL" id="JBBKZS010000004">
    <property type="protein sequence ID" value="MEJ8855467.1"/>
    <property type="molecule type" value="Genomic_DNA"/>
</dbReference>
<dbReference type="Proteomes" id="UP001367030">
    <property type="component" value="Unassembled WGS sequence"/>
</dbReference>
<keyword evidence="1" id="KW-1133">Transmembrane helix</keyword>
<evidence type="ECO:0000313" key="3">
    <source>
        <dbReference type="Proteomes" id="UP001367030"/>
    </source>
</evidence>
<sequence>MPSRAALQRRNRAELMGCAKVRQVRLASTQSASAHSQSFFGMHEVAPQNRSHRSRNLWVSGLLAFAYFIGHATKGFVLTPFLNQGEAALLFSFVFLYIAAAGAGPWSVDALRSKSAEPTGIPEAA</sequence>
<keyword evidence="1" id="KW-0812">Transmembrane</keyword>
<proteinExistence type="predicted"/>
<name>A0ABU8X6K5_9BURK</name>
<gene>
    <name evidence="2" type="ORF">WKW79_12855</name>
</gene>
<keyword evidence="1" id="KW-0472">Membrane</keyword>
<evidence type="ECO:0000256" key="1">
    <source>
        <dbReference type="SAM" id="Phobius"/>
    </source>
</evidence>
<keyword evidence="3" id="KW-1185">Reference proteome</keyword>
<evidence type="ECO:0000313" key="2">
    <source>
        <dbReference type="EMBL" id="MEJ8855467.1"/>
    </source>
</evidence>